<evidence type="ECO:0000256" key="2">
    <source>
        <dbReference type="SAM" id="Phobius"/>
    </source>
</evidence>
<name>A0ABV3H6J3_9ACTN</name>
<gene>
    <name evidence="3" type="ORF">AB0K40_20785</name>
</gene>
<evidence type="ECO:0000313" key="3">
    <source>
        <dbReference type="EMBL" id="MEV4287954.1"/>
    </source>
</evidence>
<accession>A0ABV3H6J3</accession>
<keyword evidence="2" id="KW-0472">Membrane</keyword>
<evidence type="ECO:0008006" key="5">
    <source>
        <dbReference type="Google" id="ProtNLM"/>
    </source>
</evidence>
<dbReference type="Proteomes" id="UP001552427">
    <property type="component" value="Unassembled WGS sequence"/>
</dbReference>
<sequence length="80" mass="9362">MATIDKDDMAMPFDDFDRSRQRGLDDHLRRIRRSDDDSRRRRESWDRHVSRQNSSEGMSGVEIVLCVVAVIVLLIIMASR</sequence>
<evidence type="ECO:0000313" key="4">
    <source>
        <dbReference type="Proteomes" id="UP001552427"/>
    </source>
</evidence>
<proteinExistence type="predicted"/>
<feature type="transmembrane region" description="Helical" evidence="2">
    <location>
        <begin position="57"/>
        <end position="78"/>
    </location>
</feature>
<keyword evidence="2" id="KW-0812">Transmembrane</keyword>
<comment type="caution">
    <text evidence="3">The sequence shown here is derived from an EMBL/GenBank/DDBJ whole genome shotgun (WGS) entry which is preliminary data.</text>
</comment>
<feature type="region of interest" description="Disordered" evidence="1">
    <location>
        <begin position="30"/>
        <end position="57"/>
    </location>
</feature>
<keyword evidence="4" id="KW-1185">Reference proteome</keyword>
<feature type="compositionally biased region" description="Basic and acidic residues" evidence="1">
    <location>
        <begin position="30"/>
        <end position="49"/>
    </location>
</feature>
<organism evidence="3 4">
    <name type="scientific">Nonomuraea bangladeshensis</name>
    <dbReference type="NCBI Taxonomy" id="404385"/>
    <lineage>
        <taxon>Bacteria</taxon>
        <taxon>Bacillati</taxon>
        <taxon>Actinomycetota</taxon>
        <taxon>Actinomycetes</taxon>
        <taxon>Streptosporangiales</taxon>
        <taxon>Streptosporangiaceae</taxon>
        <taxon>Nonomuraea</taxon>
    </lineage>
</organism>
<dbReference type="EMBL" id="JBFARM010000006">
    <property type="protein sequence ID" value="MEV4287954.1"/>
    <property type="molecule type" value="Genomic_DNA"/>
</dbReference>
<keyword evidence="2" id="KW-1133">Transmembrane helix</keyword>
<evidence type="ECO:0000256" key="1">
    <source>
        <dbReference type="SAM" id="MobiDB-lite"/>
    </source>
</evidence>
<reference evidence="3 4" key="1">
    <citation type="submission" date="2024-06" db="EMBL/GenBank/DDBJ databases">
        <title>The Natural Products Discovery Center: Release of the First 8490 Sequenced Strains for Exploring Actinobacteria Biosynthetic Diversity.</title>
        <authorList>
            <person name="Kalkreuter E."/>
            <person name="Kautsar S.A."/>
            <person name="Yang D."/>
            <person name="Bader C.D."/>
            <person name="Teijaro C.N."/>
            <person name="Fluegel L."/>
            <person name="Davis C.M."/>
            <person name="Simpson J.R."/>
            <person name="Lauterbach L."/>
            <person name="Steele A.D."/>
            <person name="Gui C."/>
            <person name="Meng S."/>
            <person name="Li G."/>
            <person name="Viehrig K."/>
            <person name="Ye F."/>
            <person name="Su P."/>
            <person name="Kiefer A.F."/>
            <person name="Nichols A."/>
            <person name="Cepeda A.J."/>
            <person name="Yan W."/>
            <person name="Fan B."/>
            <person name="Jiang Y."/>
            <person name="Adhikari A."/>
            <person name="Zheng C.-J."/>
            <person name="Schuster L."/>
            <person name="Cowan T.M."/>
            <person name="Smanski M.J."/>
            <person name="Chevrette M.G."/>
            <person name="De Carvalho L.P.S."/>
            <person name="Shen B."/>
        </authorList>
    </citation>
    <scope>NUCLEOTIDE SEQUENCE [LARGE SCALE GENOMIC DNA]</scope>
    <source>
        <strain evidence="3 4">NPDC049574</strain>
    </source>
</reference>
<dbReference type="RefSeq" id="WP_364452176.1">
    <property type="nucleotide sequence ID" value="NZ_JBFARM010000006.1"/>
</dbReference>
<protein>
    <recommendedName>
        <fullName evidence="5">DUF3040 domain-containing protein</fullName>
    </recommendedName>
</protein>